<dbReference type="RefSeq" id="WP_146512334.1">
    <property type="nucleotide sequence ID" value="NZ_SIHI01000059.1"/>
</dbReference>
<dbReference type="SMART" id="SM00746">
    <property type="entry name" value="TRASH"/>
    <property type="match status" value="2"/>
</dbReference>
<name>A0A5C5VQH8_9PLAN</name>
<evidence type="ECO:0000259" key="1">
    <source>
        <dbReference type="SMART" id="SM00746"/>
    </source>
</evidence>
<dbReference type="Proteomes" id="UP000317243">
    <property type="component" value="Unassembled WGS sequence"/>
</dbReference>
<comment type="caution">
    <text evidence="2">The sequence shown here is derived from an EMBL/GenBank/DDBJ whole genome shotgun (WGS) entry which is preliminary data.</text>
</comment>
<feature type="domain" description="TRASH" evidence="1">
    <location>
        <begin position="90"/>
        <end position="125"/>
    </location>
</feature>
<dbReference type="InterPro" id="IPR012348">
    <property type="entry name" value="RNR-like"/>
</dbReference>
<dbReference type="InterPro" id="IPR011017">
    <property type="entry name" value="TRASH_dom"/>
</dbReference>
<accession>A0A5C5VQH8</accession>
<feature type="domain" description="TRASH" evidence="1">
    <location>
        <begin position="33"/>
        <end position="68"/>
    </location>
</feature>
<evidence type="ECO:0000313" key="2">
    <source>
        <dbReference type="EMBL" id="TWT39919.1"/>
    </source>
</evidence>
<dbReference type="Gene3D" id="1.10.620.20">
    <property type="entry name" value="Ribonucleotide Reductase, subunit A"/>
    <property type="match status" value="1"/>
</dbReference>
<reference evidence="2 3" key="1">
    <citation type="submission" date="2019-02" db="EMBL/GenBank/DDBJ databases">
        <title>Deep-cultivation of Planctomycetes and their phenomic and genomic characterization uncovers novel biology.</title>
        <authorList>
            <person name="Wiegand S."/>
            <person name="Jogler M."/>
            <person name="Boedeker C."/>
            <person name="Pinto D."/>
            <person name="Vollmers J."/>
            <person name="Rivas-Marin E."/>
            <person name="Kohn T."/>
            <person name="Peeters S.H."/>
            <person name="Heuer A."/>
            <person name="Rast P."/>
            <person name="Oberbeckmann S."/>
            <person name="Bunk B."/>
            <person name="Jeske O."/>
            <person name="Meyerdierks A."/>
            <person name="Storesund J.E."/>
            <person name="Kallscheuer N."/>
            <person name="Luecker S."/>
            <person name="Lage O.M."/>
            <person name="Pohl T."/>
            <person name="Merkel B.J."/>
            <person name="Hornburger P."/>
            <person name="Mueller R.-W."/>
            <person name="Bruemmer F."/>
            <person name="Labrenz M."/>
            <person name="Spormann A.M."/>
            <person name="Op Den Camp H."/>
            <person name="Overmann J."/>
            <person name="Amann R."/>
            <person name="Jetten M.S.M."/>
            <person name="Mascher T."/>
            <person name="Medema M.H."/>
            <person name="Devos D.P."/>
            <person name="Kaster A.-K."/>
            <person name="Ovreas L."/>
            <person name="Rohde M."/>
            <person name="Galperin M.Y."/>
            <person name="Jogler C."/>
        </authorList>
    </citation>
    <scope>NUCLEOTIDE SEQUENCE [LARGE SCALE GENOMIC DNA]</scope>
    <source>
        <strain evidence="2 3">KOR42</strain>
    </source>
</reference>
<dbReference type="EMBL" id="SIHI01000059">
    <property type="protein sequence ID" value="TWT39919.1"/>
    <property type="molecule type" value="Genomic_DNA"/>
</dbReference>
<protein>
    <recommendedName>
        <fullName evidence="1">TRASH domain-containing protein</fullName>
    </recommendedName>
</protein>
<sequence>MKHFSIVMIGGFALLIGTVFLEAQEKKEVSPVCPVSGKDIDKTHSLKHLEANVYFCCPNCPKAFEANTEKFAPKANHQVVVTKQAKQVKCPISGQPLNPEMATPVSDVKVEFCCDKCLAKVKAAEGEKQLQLVFSDAAFQKGFEVKKAE</sequence>
<keyword evidence="3" id="KW-1185">Reference proteome</keyword>
<dbReference type="AlphaFoldDB" id="A0A5C5VQH8"/>
<proteinExistence type="predicted"/>
<organism evidence="2 3">
    <name type="scientific">Thalassoglobus neptunius</name>
    <dbReference type="NCBI Taxonomy" id="1938619"/>
    <lineage>
        <taxon>Bacteria</taxon>
        <taxon>Pseudomonadati</taxon>
        <taxon>Planctomycetota</taxon>
        <taxon>Planctomycetia</taxon>
        <taxon>Planctomycetales</taxon>
        <taxon>Planctomycetaceae</taxon>
        <taxon>Thalassoglobus</taxon>
    </lineage>
</organism>
<evidence type="ECO:0000313" key="3">
    <source>
        <dbReference type="Proteomes" id="UP000317243"/>
    </source>
</evidence>
<gene>
    <name evidence="2" type="ORF">KOR42_50410</name>
</gene>
<dbReference type="OrthoDB" id="9815497at2"/>
<dbReference type="GO" id="GO:0016491">
    <property type="term" value="F:oxidoreductase activity"/>
    <property type="evidence" value="ECO:0007669"/>
    <property type="project" value="InterPro"/>
</dbReference>